<evidence type="ECO:0000313" key="1">
    <source>
        <dbReference type="EMBL" id="MBP1919619.1"/>
    </source>
</evidence>
<reference evidence="1 2" key="1">
    <citation type="submission" date="2021-03" db="EMBL/GenBank/DDBJ databases">
        <title>Genomic Encyclopedia of Type Strains, Phase IV (KMG-IV): sequencing the most valuable type-strain genomes for metagenomic binning, comparative biology and taxonomic classification.</title>
        <authorList>
            <person name="Goeker M."/>
        </authorList>
    </citation>
    <scope>NUCLEOTIDE SEQUENCE [LARGE SCALE GENOMIC DNA]</scope>
    <source>
        <strain evidence="1 2">DSM 6139</strain>
    </source>
</reference>
<name>A0ABS4G512_9CLOT</name>
<accession>A0ABS4G512</accession>
<evidence type="ECO:0000313" key="2">
    <source>
        <dbReference type="Proteomes" id="UP001519271"/>
    </source>
</evidence>
<sequence length="69" mass="8518">MDNFKPIQFSLIGSMLEIDSNRVIDISWRFLHNLRSLSWFVRMEASYRYEDYISWSLFDRYTVIEKRQC</sequence>
<dbReference type="Proteomes" id="UP001519271">
    <property type="component" value="Unassembled WGS sequence"/>
</dbReference>
<keyword evidence="2" id="KW-1185">Reference proteome</keyword>
<gene>
    <name evidence="1" type="ORF">J2Z34_002109</name>
</gene>
<comment type="caution">
    <text evidence="1">The sequence shown here is derived from an EMBL/GenBank/DDBJ whole genome shotgun (WGS) entry which is preliminary data.</text>
</comment>
<proteinExistence type="predicted"/>
<organism evidence="1 2">
    <name type="scientific">Youngiibacter multivorans</name>
    <dbReference type="NCBI Taxonomy" id="937251"/>
    <lineage>
        <taxon>Bacteria</taxon>
        <taxon>Bacillati</taxon>
        <taxon>Bacillota</taxon>
        <taxon>Clostridia</taxon>
        <taxon>Eubacteriales</taxon>
        <taxon>Clostridiaceae</taxon>
        <taxon>Youngiibacter</taxon>
    </lineage>
</organism>
<dbReference type="EMBL" id="JAGGKC010000017">
    <property type="protein sequence ID" value="MBP1919619.1"/>
    <property type="molecule type" value="Genomic_DNA"/>
</dbReference>
<protein>
    <submittedName>
        <fullName evidence="1">Uncharacterized protein</fullName>
    </submittedName>
</protein>